<sequence>MCKFWFPEIKGYDKEGQLVDIGGLDDIFFVPGLSINLLKQILTNIYLNVELDEEKRQKIINLFTLAEKQINIGTDYIFNLRYC</sequence>
<evidence type="ECO:0000313" key="1">
    <source>
        <dbReference type="EMBL" id="CAK5083683.1"/>
    </source>
</evidence>
<gene>
    <name evidence="1" type="ORF">MENTE1834_LOCUS31036</name>
</gene>
<reference evidence="1" key="1">
    <citation type="submission" date="2023-11" db="EMBL/GenBank/DDBJ databases">
        <authorList>
            <person name="Poullet M."/>
        </authorList>
    </citation>
    <scope>NUCLEOTIDE SEQUENCE</scope>
    <source>
        <strain evidence="1">E1834</strain>
    </source>
</reference>
<protein>
    <submittedName>
        <fullName evidence="1">Uncharacterized protein</fullName>
    </submittedName>
</protein>
<keyword evidence="2" id="KW-1185">Reference proteome</keyword>
<dbReference type="Proteomes" id="UP001497535">
    <property type="component" value="Unassembled WGS sequence"/>
</dbReference>
<name>A0ACB0ZXS5_MELEN</name>
<proteinExistence type="predicted"/>
<organism evidence="1 2">
    <name type="scientific">Meloidogyne enterolobii</name>
    <name type="common">Root-knot nematode worm</name>
    <name type="synonym">Meloidogyne mayaguensis</name>
    <dbReference type="NCBI Taxonomy" id="390850"/>
    <lineage>
        <taxon>Eukaryota</taxon>
        <taxon>Metazoa</taxon>
        <taxon>Ecdysozoa</taxon>
        <taxon>Nematoda</taxon>
        <taxon>Chromadorea</taxon>
        <taxon>Rhabditida</taxon>
        <taxon>Tylenchina</taxon>
        <taxon>Tylenchomorpha</taxon>
        <taxon>Tylenchoidea</taxon>
        <taxon>Meloidogynidae</taxon>
        <taxon>Meloidogyninae</taxon>
        <taxon>Meloidogyne</taxon>
    </lineage>
</organism>
<accession>A0ACB0ZXS5</accession>
<dbReference type="EMBL" id="CAVMJV010000051">
    <property type="protein sequence ID" value="CAK5083683.1"/>
    <property type="molecule type" value="Genomic_DNA"/>
</dbReference>
<comment type="caution">
    <text evidence="1">The sequence shown here is derived from an EMBL/GenBank/DDBJ whole genome shotgun (WGS) entry which is preliminary data.</text>
</comment>
<evidence type="ECO:0000313" key="2">
    <source>
        <dbReference type="Proteomes" id="UP001497535"/>
    </source>
</evidence>